<dbReference type="InterPro" id="IPR006138">
    <property type="entry name" value="NADH_UQ_OxRdtase_20Kd_su"/>
</dbReference>
<dbReference type="Proteomes" id="UP000001593">
    <property type="component" value="Unassembled WGS sequence"/>
</dbReference>
<evidence type="ECO:0000256" key="2">
    <source>
        <dbReference type="ARBA" id="ARBA00023027"/>
    </source>
</evidence>
<dbReference type="Gene3D" id="3.40.50.12280">
    <property type="match status" value="1"/>
</dbReference>
<evidence type="ECO:0000259" key="4">
    <source>
        <dbReference type="Pfam" id="PF01058"/>
    </source>
</evidence>
<dbReference type="GO" id="GO:0045271">
    <property type="term" value="C:respiratory chain complex I"/>
    <property type="evidence" value="ECO:0000318"/>
    <property type="project" value="GO_Central"/>
</dbReference>
<keyword evidence="3" id="KW-0408">Iron</keyword>
<proteinExistence type="inferred from homology"/>
<dbReference type="PANTHER" id="PTHR11995:SF14">
    <property type="entry name" value="NADH DEHYDROGENASE [UBIQUINONE] IRON-SULFUR PROTEIN 7, MITOCHONDRIAL"/>
    <property type="match status" value="1"/>
</dbReference>
<keyword evidence="3" id="KW-0479">Metal-binding</keyword>
<dbReference type="InParanoid" id="A7S5C5"/>
<dbReference type="GO" id="GO:0048038">
    <property type="term" value="F:quinone binding"/>
    <property type="evidence" value="ECO:0007669"/>
    <property type="project" value="InterPro"/>
</dbReference>
<protein>
    <recommendedName>
        <fullName evidence="4">NADH:ubiquinone oxidoreductase-like 20kDa subunit domain-containing protein</fullName>
    </recommendedName>
</protein>
<comment type="similarity">
    <text evidence="1 3">Belongs to the complex I 20 kDa subunit family.</text>
</comment>
<gene>
    <name evidence="5" type="ORF">NEMVEDRAFT_v1g207057</name>
</gene>
<dbReference type="PROSITE" id="PS01150">
    <property type="entry name" value="COMPLEX1_20K"/>
    <property type="match status" value="1"/>
</dbReference>
<evidence type="ECO:0000256" key="3">
    <source>
        <dbReference type="RuleBase" id="RU004464"/>
    </source>
</evidence>
<name>A7S5C5_NEMVE</name>
<dbReference type="PhylomeDB" id="A7S5C5"/>
<dbReference type="NCBIfam" id="TIGR01957">
    <property type="entry name" value="nuoB_fam"/>
    <property type="match status" value="1"/>
</dbReference>
<reference evidence="5 6" key="1">
    <citation type="journal article" date="2007" name="Science">
        <title>Sea anemone genome reveals ancestral eumetazoan gene repertoire and genomic organization.</title>
        <authorList>
            <person name="Putnam N.H."/>
            <person name="Srivastava M."/>
            <person name="Hellsten U."/>
            <person name="Dirks B."/>
            <person name="Chapman J."/>
            <person name="Salamov A."/>
            <person name="Terry A."/>
            <person name="Shapiro H."/>
            <person name="Lindquist E."/>
            <person name="Kapitonov V.V."/>
            <person name="Jurka J."/>
            <person name="Genikhovich G."/>
            <person name="Grigoriev I.V."/>
            <person name="Lucas S.M."/>
            <person name="Steele R.E."/>
            <person name="Finnerty J.R."/>
            <person name="Technau U."/>
            <person name="Martindale M.Q."/>
            <person name="Rokhsar D.S."/>
        </authorList>
    </citation>
    <scope>NUCLEOTIDE SEQUENCE [LARGE SCALE GENOMIC DNA]</scope>
    <source>
        <strain evidence="6">CH2 X CH6</strain>
    </source>
</reference>
<evidence type="ECO:0000313" key="6">
    <source>
        <dbReference type="Proteomes" id="UP000001593"/>
    </source>
</evidence>
<evidence type="ECO:0000313" key="5">
    <source>
        <dbReference type="EMBL" id="EDO41067.1"/>
    </source>
</evidence>
<dbReference type="STRING" id="45351.A7S5C5"/>
<feature type="domain" description="NADH:ubiquinone oxidoreductase-like 20kDa subunit" evidence="4">
    <location>
        <begin position="83"/>
        <end position="191"/>
    </location>
</feature>
<dbReference type="GO" id="GO:0009060">
    <property type="term" value="P:aerobic respiration"/>
    <property type="evidence" value="ECO:0000318"/>
    <property type="project" value="GO_Central"/>
</dbReference>
<organism evidence="5 6">
    <name type="scientific">Nematostella vectensis</name>
    <name type="common">Starlet sea anemone</name>
    <dbReference type="NCBI Taxonomy" id="45351"/>
    <lineage>
        <taxon>Eukaryota</taxon>
        <taxon>Metazoa</taxon>
        <taxon>Cnidaria</taxon>
        <taxon>Anthozoa</taxon>
        <taxon>Hexacorallia</taxon>
        <taxon>Actiniaria</taxon>
        <taxon>Edwardsiidae</taxon>
        <taxon>Nematostella</taxon>
    </lineage>
</organism>
<keyword evidence="6" id="KW-1185">Reference proteome</keyword>
<dbReference type="GO" id="GO:0032981">
    <property type="term" value="P:mitochondrial respiratory chain complex I assembly"/>
    <property type="evidence" value="ECO:0000318"/>
    <property type="project" value="GO_Central"/>
</dbReference>
<dbReference type="InterPro" id="IPR006137">
    <property type="entry name" value="NADH_UbQ_OxRdtase-like_20kDa"/>
</dbReference>
<evidence type="ECO:0000256" key="1">
    <source>
        <dbReference type="ARBA" id="ARBA00009173"/>
    </source>
</evidence>
<dbReference type="GO" id="GO:0051539">
    <property type="term" value="F:4 iron, 4 sulfur cluster binding"/>
    <property type="evidence" value="ECO:0007669"/>
    <property type="project" value="UniProtKB-KW"/>
</dbReference>
<sequence length="209" mass="23392">MALSLIRNGGWVDLSHARALGRAGLLLRPASLRLMKNKTSTSSAVSPKGRFDATVGYVVTKLDDLVNWSRRSSLWPLMFGLACCGIEMMHFAAPRYDMDRFGVVFRASPRQIDVMLVSGTVTNKMAPALRRLYDQMPEPRWVISVGSCANSGGYYYHSYSVVRGCDRIIPVDIYVPGCPPSAEALLFGVLQLQKKVRLKHHPIAMWYRK</sequence>
<dbReference type="eggNOG" id="KOG1687">
    <property type="taxonomic scope" value="Eukaryota"/>
</dbReference>
<accession>A7S5C5</accession>
<dbReference type="GO" id="GO:0046872">
    <property type="term" value="F:metal ion binding"/>
    <property type="evidence" value="ECO:0007669"/>
    <property type="project" value="UniProtKB-KW"/>
</dbReference>
<dbReference type="GO" id="GO:0008137">
    <property type="term" value="F:NADH dehydrogenase (ubiquinone) activity"/>
    <property type="evidence" value="ECO:0000318"/>
    <property type="project" value="GO_Central"/>
</dbReference>
<keyword evidence="3" id="KW-0004">4Fe-4S</keyword>
<dbReference type="SUPFAM" id="SSF56770">
    <property type="entry name" value="HydA/Nqo6-like"/>
    <property type="match status" value="1"/>
</dbReference>
<dbReference type="HAMAP" id="MF_01356">
    <property type="entry name" value="NDH1_NuoB"/>
    <property type="match status" value="1"/>
</dbReference>
<dbReference type="EMBL" id="DS469582">
    <property type="protein sequence ID" value="EDO41067.1"/>
    <property type="molecule type" value="Genomic_DNA"/>
</dbReference>
<dbReference type="AlphaFoldDB" id="A7S5C5"/>
<dbReference type="FunFam" id="3.40.50.12280:FF:000001">
    <property type="entry name" value="NADH-quinone oxidoreductase subunit B 2"/>
    <property type="match status" value="1"/>
</dbReference>
<dbReference type="GO" id="GO:0015990">
    <property type="term" value="P:electron transport coupled proton transport"/>
    <property type="evidence" value="ECO:0000318"/>
    <property type="project" value="GO_Central"/>
</dbReference>
<keyword evidence="2 3" id="KW-0520">NAD</keyword>
<keyword evidence="3" id="KW-0411">Iron-sulfur</keyword>
<dbReference type="Pfam" id="PF01058">
    <property type="entry name" value="Oxidored_q6"/>
    <property type="match status" value="1"/>
</dbReference>
<dbReference type="GO" id="GO:0005739">
    <property type="term" value="C:mitochondrion"/>
    <property type="evidence" value="ECO:0007669"/>
    <property type="project" value="GOC"/>
</dbReference>
<dbReference type="OMA" id="GCGGIEM"/>
<dbReference type="NCBIfam" id="NF005012">
    <property type="entry name" value="PRK06411.1"/>
    <property type="match status" value="1"/>
</dbReference>
<dbReference type="PANTHER" id="PTHR11995">
    <property type="entry name" value="NADH DEHYDROGENASE"/>
    <property type="match status" value="1"/>
</dbReference>
<dbReference type="HOGENOM" id="CLU_055737_1_2_1"/>